<sequence>MKLTLLYERSKSVIRE</sequence>
<evidence type="ECO:0000313" key="1">
    <source>
        <dbReference type="EMBL" id="GBO35150.1"/>
    </source>
</evidence>
<feature type="non-terminal residue" evidence="1">
    <location>
        <position position="16"/>
    </location>
</feature>
<dbReference type="GO" id="GO:0016301">
    <property type="term" value="F:kinase activity"/>
    <property type="evidence" value="ECO:0007669"/>
    <property type="project" value="UniProtKB-KW"/>
</dbReference>
<keyword evidence="1" id="KW-0238">DNA-binding</keyword>
<keyword evidence="2" id="KW-1185">Reference proteome</keyword>
<dbReference type="GO" id="GO:0003677">
    <property type="term" value="F:DNA binding"/>
    <property type="evidence" value="ECO:0007669"/>
    <property type="project" value="UniProtKB-KW"/>
</dbReference>
<comment type="caution">
    <text evidence="1">The sequence shown here is derived from an EMBL/GenBank/DDBJ whole genome shotgun (WGS) entry which is preliminary data.</text>
</comment>
<name>A0A4Y2WFS0_ARAVE</name>
<organism evidence="1 2">
    <name type="scientific">Araneus ventricosus</name>
    <name type="common">Orbweaver spider</name>
    <name type="synonym">Epeira ventricosa</name>
    <dbReference type="NCBI Taxonomy" id="182803"/>
    <lineage>
        <taxon>Eukaryota</taxon>
        <taxon>Metazoa</taxon>
        <taxon>Ecdysozoa</taxon>
        <taxon>Arthropoda</taxon>
        <taxon>Chelicerata</taxon>
        <taxon>Arachnida</taxon>
        <taxon>Araneae</taxon>
        <taxon>Araneomorphae</taxon>
        <taxon>Entelegynae</taxon>
        <taxon>Araneoidea</taxon>
        <taxon>Araneidae</taxon>
        <taxon>Araneus</taxon>
    </lineage>
</organism>
<dbReference type="Proteomes" id="UP000499080">
    <property type="component" value="Unassembled WGS sequence"/>
</dbReference>
<reference evidence="1 2" key="1">
    <citation type="journal article" date="2019" name="Sci. Rep.">
        <title>Orb-weaving spider Araneus ventricosus genome elucidates the spidroin gene catalogue.</title>
        <authorList>
            <person name="Kono N."/>
            <person name="Nakamura H."/>
            <person name="Ohtoshi R."/>
            <person name="Moran D.A.P."/>
            <person name="Shinohara A."/>
            <person name="Yoshida Y."/>
            <person name="Fujiwara M."/>
            <person name="Mori M."/>
            <person name="Tomita M."/>
            <person name="Arakawa K."/>
        </authorList>
    </citation>
    <scope>NUCLEOTIDE SEQUENCE [LARGE SCALE GENOMIC DNA]</scope>
</reference>
<accession>A0A4Y2WFS0</accession>
<dbReference type="EMBL" id="BGPR01059094">
    <property type="protein sequence ID" value="GBO35150.1"/>
    <property type="molecule type" value="Genomic_DNA"/>
</dbReference>
<keyword evidence="1" id="KW-0371">Homeobox</keyword>
<protein>
    <submittedName>
        <fullName evidence="1">Homeodomain-interacting protein kinase 2</fullName>
    </submittedName>
</protein>
<keyword evidence="1" id="KW-0418">Kinase</keyword>
<keyword evidence="1" id="KW-0808">Transferase</keyword>
<evidence type="ECO:0000313" key="2">
    <source>
        <dbReference type="Proteomes" id="UP000499080"/>
    </source>
</evidence>
<dbReference type="AlphaFoldDB" id="A0A4Y2WFS0"/>
<proteinExistence type="predicted"/>
<gene>
    <name evidence="1" type="primary">Hipk2_1</name>
    <name evidence="1" type="ORF">AVEN_171239_1</name>
</gene>